<dbReference type="PANTHER" id="PTHR30221:SF1">
    <property type="entry name" value="SMALL-CONDUCTANCE MECHANOSENSITIVE CHANNEL"/>
    <property type="match status" value="1"/>
</dbReference>
<keyword evidence="7" id="KW-0997">Cell inner membrane</keyword>
<dbReference type="GO" id="GO:0008381">
    <property type="term" value="F:mechanosensitive monoatomic ion channel activity"/>
    <property type="evidence" value="ECO:0007669"/>
    <property type="project" value="InterPro"/>
</dbReference>
<evidence type="ECO:0000256" key="5">
    <source>
        <dbReference type="ARBA" id="ARBA00022989"/>
    </source>
</evidence>
<comment type="similarity">
    <text evidence="2 7">Belongs to the MscS (TC 1.A.23) family.</text>
</comment>
<dbReference type="Proteomes" id="UP000251571">
    <property type="component" value="Unassembled WGS sequence"/>
</dbReference>
<sequence>MATGTIQRRARRRPSARRMAGFVASLWLLVIAVLGLAGSASAQEAGSERAGAIEADAPVDPAISTDELAYRLIPLTKDELDPLADAWLEIVRSATRDIAEQQVRLLNDPSTATDEAYRALARTVEARAALFERFSMVVEALESKGGDPEHVAELRAYRDSVLFSETILASPKAIAIAFISWLTRPDGGLAVALDIGIVILAFLALLFVSSLARGAARRWIGRVPKISKLLEAFLVATVFWLVIALGLLFVLAALGVNVTPLFAMIGGASFILAFALQDTLGNLASGLMIMINRPFDEGDYVLVGGVGGTVKSVNIVATTITTPDNQLIVIPNKNVWGNVITNVTASETRRVDLVFGISYEDSIPDALRVIEESVKAHPLVLRDPEPTIRVHELAASSVNFICRPWTKTSDYWTVYWDLTHHMKEALTEAGLSIPYPQQDVHIRTGGT</sequence>
<dbReference type="InterPro" id="IPR023408">
    <property type="entry name" value="MscS_beta-dom_sf"/>
</dbReference>
<protein>
    <recommendedName>
        <fullName evidence="7">Small-conductance mechanosensitive channel</fullName>
    </recommendedName>
</protein>
<evidence type="ECO:0000256" key="7">
    <source>
        <dbReference type="RuleBase" id="RU369025"/>
    </source>
</evidence>
<keyword evidence="4 7" id="KW-0812">Transmembrane</keyword>
<gene>
    <name evidence="10" type="ORF">BCF38_1026</name>
    <name evidence="11" type="ORF">SAMN05421539_1026</name>
</gene>
<comment type="subcellular location">
    <subcellularLocation>
        <location evidence="7">Cell inner membrane</location>
        <topology evidence="7">Multi-pass membrane protein</topology>
    </subcellularLocation>
    <subcellularLocation>
        <location evidence="1">Cell membrane</location>
        <topology evidence="1">Multi-pass membrane protein</topology>
    </subcellularLocation>
</comment>
<feature type="transmembrane region" description="Helical" evidence="7">
    <location>
        <begin position="261"/>
        <end position="280"/>
    </location>
</feature>
<keyword evidence="6 7" id="KW-0472">Membrane</keyword>
<dbReference type="Gene3D" id="1.10.287.1260">
    <property type="match status" value="1"/>
</dbReference>
<accession>A0A2Y9AFI6</accession>
<comment type="caution">
    <text evidence="7">Lacks conserved residue(s) required for the propagation of feature annotation.</text>
</comment>
<evidence type="ECO:0000313" key="12">
    <source>
        <dbReference type="Proteomes" id="UP000245839"/>
    </source>
</evidence>
<keyword evidence="5 7" id="KW-1133">Transmembrane helix</keyword>
<dbReference type="SUPFAM" id="SSF50182">
    <property type="entry name" value="Sm-like ribonucleoproteins"/>
    <property type="match status" value="1"/>
</dbReference>
<dbReference type="InterPro" id="IPR006685">
    <property type="entry name" value="MscS_channel_2nd"/>
</dbReference>
<dbReference type="InterPro" id="IPR049278">
    <property type="entry name" value="MS_channel_C"/>
</dbReference>
<evidence type="ECO:0000256" key="2">
    <source>
        <dbReference type="ARBA" id="ARBA00008017"/>
    </source>
</evidence>
<reference evidence="11 13" key="1">
    <citation type="submission" date="2016-10" db="EMBL/GenBank/DDBJ databases">
        <authorList>
            <person name="Cai Z."/>
        </authorList>
    </citation>
    <scope>NUCLEOTIDE SEQUENCE [LARGE SCALE GENOMIC DNA]</scope>
    <source>
        <strain evidence="11 13">DSM 25227</strain>
    </source>
</reference>
<organism evidence="11 13">
    <name type="scientific">Jannaschia seohaensis</name>
    <dbReference type="NCBI Taxonomy" id="475081"/>
    <lineage>
        <taxon>Bacteria</taxon>
        <taxon>Pseudomonadati</taxon>
        <taxon>Pseudomonadota</taxon>
        <taxon>Alphaproteobacteria</taxon>
        <taxon>Rhodobacterales</taxon>
        <taxon>Roseobacteraceae</taxon>
        <taxon>Jannaschia</taxon>
    </lineage>
</organism>
<evidence type="ECO:0000259" key="8">
    <source>
        <dbReference type="Pfam" id="PF00924"/>
    </source>
</evidence>
<evidence type="ECO:0000256" key="4">
    <source>
        <dbReference type="ARBA" id="ARBA00022692"/>
    </source>
</evidence>
<keyword evidence="12" id="KW-1185">Reference proteome</keyword>
<dbReference type="SUPFAM" id="SSF82861">
    <property type="entry name" value="Mechanosensitive channel protein MscS (YggB), transmembrane region"/>
    <property type="match status" value="1"/>
</dbReference>
<dbReference type="PANTHER" id="PTHR30221">
    <property type="entry name" value="SMALL-CONDUCTANCE MECHANOSENSITIVE CHANNEL"/>
    <property type="match status" value="1"/>
</dbReference>
<evidence type="ECO:0000313" key="13">
    <source>
        <dbReference type="Proteomes" id="UP000251571"/>
    </source>
</evidence>
<comment type="subunit">
    <text evidence="7">Homoheptamer.</text>
</comment>
<reference evidence="10 12" key="2">
    <citation type="submission" date="2018-03" db="EMBL/GenBank/DDBJ databases">
        <title>Genomic Encyclopedia of Archaeal and Bacterial Type Strains, Phase II (KMG-II): from individual species to whole genera.</title>
        <authorList>
            <person name="Goeker M."/>
        </authorList>
    </citation>
    <scope>NUCLEOTIDE SEQUENCE [LARGE SCALE GENOMIC DNA]</scope>
    <source>
        <strain evidence="10 12">DSM 25227</strain>
    </source>
</reference>
<evidence type="ECO:0000259" key="9">
    <source>
        <dbReference type="Pfam" id="PF21082"/>
    </source>
</evidence>
<keyword evidence="7" id="KW-0813">Transport</keyword>
<feature type="transmembrane region" description="Helical" evidence="7">
    <location>
        <begin position="229"/>
        <end position="255"/>
    </location>
</feature>
<dbReference type="Gene3D" id="3.30.70.100">
    <property type="match status" value="1"/>
</dbReference>
<feature type="domain" description="Mechanosensitive ion channel MscS" evidence="8">
    <location>
        <begin position="278"/>
        <end position="344"/>
    </location>
</feature>
<keyword evidence="7" id="KW-0407">Ion channel</keyword>
<evidence type="ECO:0000313" key="11">
    <source>
        <dbReference type="EMBL" id="SSA41097.1"/>
    </source>
</evidence>
<dbReference type="InterPro" id="IPR011066">
    <property type="entry name" value="MscS_channel_C_sf"/>
</dbReference>
<dbReference type="SUPFAM" id="SSF82689">
    <property type="entry name" value="Mechanosensitive channel protein MscS (YggB), C-terminal domain"/>
    <property type="match status" value="1"/>
</dbReference>
<dbReference type="GO" id="GO:0005886">
    <property type="term" value="C:plasma membrane"/>
    <property type="evidence" value="ECO:0007669"/>
    <property type="project" value="UniProtKB-SubCell"/>
</dbReference>
<evidence type="ECO:0000256" key="1">
    <source>
        <dbReference type="ARBA" id="ARBA00004651"/>
    </source>
</evidence>
<evidence type="ECO:0000313" key="10">
    <source>
        <dbReference type="EMBL" id="PWJ20761.1"/>
    </source>
</evidence>
<name>A0A2Y9AFI6_9RHOB</name>
<feature type="domain" description="Mechanosensitive ion channel MscS C-terminal" evidence="9">
    <location>
        <begin position="351"/>
        <end position="433"/>
    </location>
</feature>
<keyword evidence="3" id="KW-1003">Cell membrane</keyword>
<proteinExistence type="inferred from homology"/>
<dbReference type="Gene3D" id="2.30.30.60">
    <property type="match status" value="1"/>
</dbReference>
<dbReference type="Pfam" id="PF21082">
    <property type="entry name" value="MS_channel_3rd"/>
    <property type="match status" value="1"/>
</dbReference>
<dbReference type="EMBL" id="UETC01000002">
    <property type="protein sequence ID" value="SSA41097.1"/>
    <property type="molecule type" value="Genomic_DNA"/>
</dbReference>
<evidence type="ECO:0000256" key="3">
    <source>
        <dbReference type="ARBA" id="ARBA00022475"/>
    </source>
</evidence>
<dbReference type="AlphaFoldDB" id="A0A2Y9AFI6"/>
<dbReference type="Pfam" id="PF00924">
    <property type="entry name" value="MS_channel_2nd"/>
    <property type="match status" value="1"/>
</dbReference>
<dbReference type="Proteomes" id="UP000245839">
    <property type="component" value="Unassembled WGS sequence"/>
</dbReference>
<keyword evidence="7" id="KW-0406">Ion transport</keyword>
<evidence type="ECO:0000256" key="6">
    <source>
        <dbReference type="ARBA" id="ARBA00023136"/>
    </source>
</evidence>
<dbReference type="EMBL" id="QGDJ01000002">
    <property type="protein sequence ID" value="PWJ20761.1"/>
    <property type="molecule type" value="Genomic_DNA"/>
</dbReference>
<dbReference type="InterPro" id="IPR011014">
    <property type="entry name" value="MscS_channel_TM-2"/>
</dbReference>
<feature type="transmembrane region" description="Helical" evidence="7">
    <location>
        <begin position="188"/>
        <end position="208"/>
    </location>
</feature>
<dbReference type="InterPro" id="IPR045275">
    <property type="entry name" value="MscS_archaea/bacteria_type"/>
</dbReference>
<comment type="function">
    <text evidence="7">Mechanosensitive channel that participates in the regulation of osmotic pressure changes within the cell, opening in response to stretch forces in the membrane lipid bilayer, without the need for other proteins. Contributes to normal resistance to hypoosmotic shock. Forms an ion channel of 1.0 nanosiemens conductance with a slight preference for anions.</text>
</comment>
<dbReference type="InterPro" id="IPR010920">
    <property type="entry name" value="LSM_dom_sf"/>
</dbReference>